<keyword evidence="4" id="KW-0472">Membrane</keyword>
<dbReference type="InterPro" id="IPR050330">
    <property type="entry name" value="Bact_OuterMem_StrucFunc"/>
</dbReference>
<feature type="region of interest" description="Disordered" evidence="9">
    <location>
        <begin position="29"/>
        <end position="58"/>
    </location>
</feature>
<dbReference type="GO" id="GO:0051301">
    <property type="term" value="P:cell division"/>
    <property type="evidence" value="ECO:0007669"/>
    <property type="project" value="UniProtKB-KW"/>
</dbReference>
<dbReference type="AlphaFoldDB" id="A0A381WVB9"/>
<evidence type="ECO:0000256" key="7">
    <source>
        <dbReference type="ARBA" id="ARBA00023288"/>
    </source>
</evidence>
<dbReference type="InterPro" id="IPR014169">
    <property type="entry name" value="Pal_lipo_C"/>
</dbReference>
<gene>
    <name evidence="11" type="ORF">METZ01_LOCUS109333</name>
</gene>
<dbReference type="HAMAP" id="MF_02204">
    <property type="entry name" value="Pal"/>
    <property type="match status" value="1"/>
</dbReference>
<dbReference type="PANTHER" id="PTHR30329:SF21">
    <property type="entry name" value="LIPOPROTEIN YIAD-RELATED"/>
    <property type="match status" value="1"/>
</dbReference>
<evidence type="ECO:0000256" key="1">
    <source>
        <dbReference type="ARBA" id="ARBA00004442"/>
    </source>
</evidence>
<name>A0A381WVB9_9ZZZZ</name>
<reference evidence="11" key="1">
    <citation type="submission" date="2018-05" db="EMBL/GenBank/DDBJ databases">
        <authorList>
            <person name="Lanie J.A."/>
            <person name="Ng W.-L."/>
            <person name="Kazmierczak K.M."/>
            <person name="Andrzejewski T.M."/>
            <person name="Davidsen T.M."/>
            <person name="Wayne K.J."/>
            <person name="Tettelin H."/>
            <person name="Glass J.I."/>
            <person name="Rusch D."/>
            <person name="Podicherti R."/>
            <person name="Tsui H.-C.T."/>
            <person name="Winkler M.E."/>
        </authorList>
    </citation>
    <scope>NUCLEOTIDE SEQUENCE</scope>
</reference>
<proteinExistence type="inferred from homology"/>
<dbReference type="PANTHER" id="PTHR30329">
    <property type="entry name" value="STATOR ELEMENT OF FLAGELLAR MOTOR COMPLEX"/>
    <property type="match status" value="1"/>
</dbReference>
<dbReference type="Gene3D" id="3.30.1330.60">
    <property type="entry name" value="OmpA-like domain"/>
    <property type="match status" value="1"/>
</dbReference>
<evidence type="ECO:0000256" key="6">
    <source>
        <dbReference type="ARBA" id="ARBA00023237"/>
    </source>
</evidence>
<keyword evidence="6" id="KW-0998">Cell outer membrane</keyword>
<dbReference type="Pfam" id="PF00691">
    <property type="entry name" value="OmpA"/>
    <property type="match status" value="1"/>
</dbReference>
<evidence type="ECO:0000256" key="2">
    <source>
        <dbReference type="ARBA" id="ARBA00022618"/>
    </source>
</evidence>
<protein>
    <recommendedName>
        <fullName evidence="10">OmpA-like domain-containing protein</fullName>
    </recommendedName>
</protein>
<accession>A0A381WVB9</accession>
<comment type="subcellular location">
    <subcellularLocation>
        <location evidence="1">Cell outer membrane</location>
    </subcellularLocation>
</comment>
<dbReference type="SUPFAM" id="SSF103088">
    <property type="entry name" value="OmpA-like"/>
    <property type="match status" value="1"/>
</dbReference>
<organism evidence="11">
    <name type="scientific">marine metagenome</name>
    <dbReference type="NCBI Taxonomy" id="408172"/>
    <lineage>
        <taxon>unclassified sequences</taxon>
        <taxon>metagenomes</taxon>
        <taxon>ecological metagenomes</taxon>
    </lineage>
</organism>
<evidence type="ECO:0000256" key="5">
    <source>
        <dbReference type="ARBA" id="ARBA00023139"/>
    </source>
</evidence>
<dbReference type="CDD" id="cd07185">
    <property type="entry name" value="OmpA_C-like"/>
    <property type="match status" value="1"/>
</dbReference>
<evidence type="ECO:0000256" key="3">
    <source>
        <dbReference type="ARBA" id="ARBA00022729"/>
    </source>
</evidence>
<keyword evidence="7" id="KW-0449">Lipoprotein</keyword>
<keyword evidence="3" id="KW-0732">Signal</keyword>
<keyword evidence="5" id="KW-0564">Palmitate</keyword>
<dbReference type="PROSITE" id="PS51257">
    <property type="entry name" value="PROKAR_LIPOPROTEIN"/>
    <property type="match status" value="1"/>
</dbReference>
<dbReference type="PROSITE" id="PS51123">
    <property type="entry name" value="OMPA_2"/>
    <property type="match status" value="1"/>
</dbReference>
<evidence type="ECO:0000259" key="10">
    <source>
        <dbReference type="PROSITE" id="PS51123"/>
    </source>
</evidence>
<feature type="compositionally biased region" description="Basic and acidic residues" evidence="9">
    <location>
        <begin position="49"/>
        <end position="58"/>
    </location>
</feature>
<keyword evidence="2" id="KW-0132">Cell division</keyword>
<evidence type="ECO:0000256" key="8">
    <source>
        <dbReference type="ARBA" id="ARBA00023306"/>
    </source>
</evidence>
<dbReference type="InterPro" id="IPR039001">
    <property type="entry name" value="Pal"/>
</dbReference>
<dbReference type="InterPro" id="IPR036737">
    <property type="entry name" value="OmpA-like_sf"/>
</dbReference>
<feature type="domain" description="OmpA-like" evidence="10">
    <location>
        <begin position="74"/>
        <end position="188"/>
    </location>
</feature>
<evidence type="ECO:0000313" key="11">
    <source>
        <dbReference type="EMBL" id="SVA56479.1"/>
    </source>
</evidence>
<dbReference type="PRINTS" id="PR01021">
    <property type="entry name" value="OMPADOMAIN"/>
</dbReference>
<dbReference type="InterPro" id="IPR006665">
    <property type="entry name" value="OmpA-like"/>
</dbReference>
<evidence type="ECO:0000256" key="9">
    <source>
        <dbReference type="SAM" id="MobiDB-lite"/>
    </source>
</evidence>
<keyword evidence="8" id="KW-0131">Cell cycle</keyword>
<sequence>MVFEKIALKAACLAATILLVAACETPVEEGKQTSGTGGAKQETQVAKSGQDKKTPMKKAEIKTSMENKVVPGSQEDLVLKVGDQIQFDLDKSVLRADARQIVERWADWLQQYPAVIATIEGHCDERGTREYNLGLGERRADAARKFLIALGVNGDRIGTISYGKERPLCVSSNEGCWAQNRRGMLLVN</sequence>
<dbReference type="InterPro" id="IPR006664">
    <property type="entry name" value="OMP_bac"/>
</dbReference>
<dbReference type="EMBL" id="UINC01013014">
    <property type="protein sequence ID" value="SVA56479.1"/>
    <property type="molecule type" value="Genomic_DNA"/>
</dbReference>
<dbReference type="NCBIfam" id="TIGR02802">
    <property type="entry name" value="Pal_lipo"/>
    <property type="match status" value="1"/>
</dbReference>
<dbReference type="GO" id="GO:0009279">
    <property type="term" value="C:cell outer membrane"/>
    <property type="evidence" value="ECO:0007669"/>
    <property type="project" value="UniProtKB-SubCell"/>
</dbReference>
<evidence type="ECO:0000256" key="4">
    <source>
        <dbReference type="ARBA" id="ARBA00023136"/>
    </source>
</evidence>